<evidence type="ECO:0000256" key="3">
    <source>
        <dbReference type="ARBA" id="ARBA00022692"/>
    </source>
</evidence>
<dbReference type="Pfam" id="PF04241">
    <property type="entry name" value="DUF423"/>
    <property type="match status" value="1"/>
</dbReference>
<name>A0A1V4AW00_9BACT</name>
<evidence type="ECO:0000256" key="5">
    <source>
        <dbReference type="ARBA" id="ARBA00023136"/>
    </source>
</evidence>
<evidence type="ECO:0008006" key="9">
    <source>
        <dbReference type="Google" id="ProtNLM"/>
    </source>
</evidence>
<evidence type="ECO:0000256" key="2">
    <source>
        <dbReference type="ARBA" id="ARBA00009694"/>
    </source>
</evidence>
<reference evidence="7 8" key="1">
    <citation type="journal article" date="2017" name="Water Res.">
        <title>Discovery and metagenomic analysis of an anammox bacterial enrichment related to Candidatus "Brocadia caroliniensis" in a full-scale glycerol-fed nitritation-denitritation separate centrate treatment process.</title>
        <authorList>
            <person name="Park H."/>
            <person name="Brotto A.C."/>
            <person name="van Loosdrecht M.C."/>
            <person name="Chandran K."/>
        </authorList>
    </citation>
    <scope>NUCLEOTIDE SEQUENCE [LARGE SCALE GENOMIC DNA]</scope>
    <source>
        <strain evidence="7">26THWARD</strain>
    </source>
</reference>
<keyword evidence="4 6" id="KW-1133">Transmembrane helix</keyword>
<comment type="subcellular location">
    <subcellularLocation>
        <location evidence="1">Membrane</location>
        <topology evidence="1">Multi-pass membrane protein</topology>
    </subcellularLocation>
</comment>
<gene>
    <name evidence="7" type="ORF">AYP45_04560</name>
</gene>
<proteinExistence type="inferred from homology"/>
<sequence length="122" mass="13112">MVRTFFIIGALSACVGVAAGAFGAHGLKTRLSPEMLSVFEVGVRYQMYHAFALMAAAWAQTRWPSSLVVISGWLFVIGIILFSGSLYLLSLSGVRWVGAITPLGGLAFLAGWVCLAWAVWKT</sequence>
<dbReference type="EMBL" id="AYTS01000037">
    <property type="protein sequence ID" value="OOP57261.1"/>
    <property type="molecule type" value="Genomic_DNA"/>
</dbReference>
<organism evidence="7 8">
    <name type="scientific">Candidatus Brocadia carolinensis</name>
    <dbReference type="NCBI Taxonomy" id="1004156"/>
    <lineage>
        <taxon>Bacteria</taxon>
        <taxon>Pseudomonadati</taxon>
        <taxon>Planctomycetota</taxon>
        <taxon>Candidatus Brocadiia</taxon>
        <taxon>Candidatus Brocadiales</taxon>
        <taxon>Candidatus Brocadiaceae</taxon>
        <taxon>Candidatus Brocadia</taxon>
    </lineage>
</organism>
<evidence type="ECO:0000256" key="1">
    <source>
        <dbReference type="ARBA" id="ARBA00004141"/>
    </source>
</evidence>
<evidence type="ECO:0000256" key="4">
    <source>
        <dbReference type="ARBA" id="ARBA00022989"/>
    </source>
</evidence>
<comment type="similarity">
    <text evidence="2">Belongs to the UPF0382 family.</text>
</comment>
<evidence type="ECO:0000313" key="7">
    <source>
        <dbReference type="EMBL" id="OOP57261.1"/>
    </source>
</evidence>
<accession>A0A1V4AW00</accession>
<comment type="caution">
    <text evidence="7">The sequence shown here is derived from an EMBL/GenBank/DDBJ whole genome shotgun (WGS) entry which is preliminary data.</text>
</comment>
<evidence type="ECO:0000313" key="8">
    <source>
        <dbReference type="Proteomes" id="UP000189681"/>
    </source>
</evidence>
<dbReference type="PANTHER" id="PTHR43461">
    <property type="entry name" value="TRANSMEMBRANE PROTEIN 256"/>
    <property type="match status" value="1"/>
</dbReference>
<feature type="transmembrane region" description="Helical" evidence="6">
    <location>
        <begin position="96"/>
        <end position="120"/>
    </location>
</feature>
<dbReference type="Proteomes" id="UP000189681">
    <property type="component" value="Unassembled WGS sequence"/>
</dbReference>
<dbReference type="InterPro" id="IPR006696">
    <property type="entry name" value="DUF423"/>
</dbReference>
<evidence type="ECO:0000256" key="6">
    <source>
        <dbReference type="SAM" id="Phobius"/>
    </source>
</evidence>
<dbReference type="GO" id="GO:0005886">
    <property type="term" value="C:plasma membrane"/>
    <property type="evidence" value="ECO:0007669"/>
    <property type="project" value="TreeGrafter"/>
</dbReference>
<feature type="transmembrane region" description="Helical" evidence="6">
    <location>
        <begin position="67"/>
        <end position="89"/>
    </location>
</feature>
<protein>
    <recommendedName>
        <fullName evidence="9">DUF423 domain-containing protein</fullName>
    </recommendedName>
</protein>
<dbReference type="AlphaFoldDB" id="A0A1V4AW00"/>
<keyword evidence="5 6" id="KW-0472">Membrane</keyword>
<keyword evidence="3 6" id="KW-0812">Transmembrane</keyword>
<dbReference type="PANTHER" id="PTHR43461:SF1">
    <property type="entry name" value="TRANSMEMBRANE PROTEIN 256"/>
    <property type="match status" value="1"/>
</dbReference>